<dbReference type="InterPro" id="IPR031009">
    <property type="entry name" value="Tcm_partner"/>
</dbReference>
<sequence>MSTDFFRSLKSHSEAKLVILEKYIDPWMRKIVLGAKKNGRDDRCLLIDGFAGAGVYKEEGLEVKGSPLRIIDKAIGFCDQARSKGWEDPGILIYLNEYELEVKNSLNDSLNKYYALNITNEKEFFSVPNYESVKVCLSNNTFDNFLTDILDNIDDQQLIPTFCFIDPFGFSQTPIDTIGRLLKDHRSEVLVNFMYEEINRFLTVENLKIQNHLHKHFGVENMTELHDMITDKKSDLRKSVIIDFYSRQLNQYADFILNFEFKKERNITKMFLFFASSHYQGLKLMKDQMWKLDNTGQYLFKPAHSTEQMHFEFIEEIDLKEHREKLGRLIFENFRFRSNITEDMVEHYIVEETSYPAAFLKKTLKDMEEKGMIREVKKIDGTKRTRGFSKVLIHFY</sequence>
<proteinExistence type="predicted"/>
<name>A0ABS2PFX1_9BACL</name>
<evidence type="ECO:0000313" key="2">
    <source>
        <dbReference type="Proteomes" id="UP000741863"/>
    </source>
</evidence>
<keyword evidence="2" id="KW-1185">Reference proteome</keyword>
<comment type="caution">
    <text evidence="1">The sequence shown here is derived from an EMBL/GenBank/DDBJ whole genome shotgun (WGS) entry which is preliminary data.</text>
</comment>
<accession>A0ABS2PFX1</accession>
<dbReference type="NCBIfam" id="TIGR04474">
    <property type="entry name" value="tcm_partner"/>
    <property type="match status" value="1"/>
</dbReference>
<dbReference type="Proteomes" id="UP000741863">
    <property type="component" value="Unassembled WGS sequence"/>
</dbReference>
<organism evidence="1 2">
    <name type="scientific">Geomicrobium sediminis</name>
    <dbReference type="NCBI Taxonomy" id="1347788"/>
    <lineage>
        <taxon>Bacteria</taxon>
        <taxon>Bacillati</taxon>
        <taxon>Bacillota</taxon>
        <taxon>Bacilli</taxon>
        <taxon>Bacillales</taxon>
        <taxon>Geomicrobium</taxon>
    </lineage>
</organism>
<protein>
    <submittedName>
        <fullName evidence="1">Three-Cys-motif partner protein</fullName>
    </submittedName>
</protein>
<gene>
    <name evidence="1" type="ORF">JOD17_002972</name>
</gene>
<dbReference type="RefSeq" id="WP_204698606.1">
    <property type="nucleotide sequence ID" value="NZ_JAFBEC010000008.1"/>
</dbReference>
<reference evidence="1 2" key="1">
    <citation type="submission" date="2021-01" db="EMBL/GenBank/DDBJ databases">
        <title>Genomic Encyclopedia of Type Strains, Phase IV (KMG-IV): sequencing the most valuable type-strain genomes for metagenomic binning, comparative biology and taxonomic classification.</title>
        <authorList>
            <person name="Goeker M."/>
        </authorList>
    </citation>
    <scope>NUCLEOTIDE SEQUENCE [LARGE SCALE GENOMIC DNA]</scope>
    <source>
        <strain evidence="1 2">DSM 25540</strain>
    </source>
</reference>
<evidence type="ECO:0000313" key="1">
    <source>
        <dbReference type="EMBL" id="MBM7633876.1"/>
    </source>
</evidence>
<dbReference type="EMBL" id="JAFBEC010000008">
    <property type="protein sequence ID" value="MBM7633876.1"/>
    <property type="molecule type" value="Genomic_DNA"/>
</dbReference>